<evidence type="ECO:0000256" key="2">
    <source>
        <dbReference type="ARBA" id="ARBA00007110"/>
    </source>
</evidence>
<evidence type="ECO:0000256" key="5">
    <source>
        <dbReference type="ARBA" id="ARBA00022573"/>
    </source>
</evidence>
<dbReference type="Gene3D" id="1.10.1610.10">
    <property type="match status" value="1"/>
</dbReference>
<organism evidence="10 11">
    <name type="scientific">Mariprofundus ferrinatatus</name>
    <dbReference type="NCBI Taxonomy" id="1921087"/>
    <lineage>
        <taxon>Bacteria</taxon>
        <taxon>Pseudomonadati</taxon>
        <taxon>Pseudomonadota</taxon>
        <taxon>Candidatius Mariprofundia</taxon>
        <taxon>Mariprofundales</taxon>
        <taxon>Mariprofundaceae</taxon>
        <taxon>Mariprofundus</taxon>
    </lineage>
</organism>
<name>A0A2K8L129_9PROT</name>
<dbReference type="AlphaFoldDB" id="A0A2K8L129"/>
<comment type="similarity">
    <text evidence="2">Belongs to the CobT family.</text>
</comment>
<keyword evidence="11" id="KW-1185">Reference proteome</keyword>
<dbReference type="InterPro" id="IPR023195">
    <property type="entry name" value="Nict_dMeBzImd_PRibTrfase_N"/>
</dbReference>
<dbReference type="PANTHER" id="PTHR43463">
    <property type="entry name" value="NICOTINATE-NUCLEOTIDE--DIMETHYLBENZIMIDAZOLE PHOSPHORIBOSYLTRANSFERASE"/>
    <property type="match status" value="1"/>
</dbReference>
<dbReference type="PANTHER" id="PTHR43463:SF1">
    <property type="entry name" value="NICOTINATE-NUCLEOTIDE--DIMETHYLBENZIMIDAZOLE PHOSPHORIBOSYLTRANSFERASE"/>
    <property type="match status" value="1"/>
</dbReference>
<evidence type="ECO:0000256" key="7">
    <source>
        <dbReference type="ARBA" id="ARBA00022679"/>
    </source>
</evidence>
<dbReference type="GO" id="GO:0009236">
    <property type="term" value="P:cobalamin biosynthetic process"/>
    <property type="evidence" value="ECO:0007669"/>
    <property type="project" value="UniProtKB-KW"/>
</dbReference>
<accession>A0A2K8L129</accession>
<protein>
    <recommendedName>
        <fullName evidence="4">Nicotinate-nucleotide--dimethylbenzimidazole phosphoribosyltransferase</fullName>
        <ecNumber evidence="3">2.4.2.21</ecNumber>
    </recommendedName>
    <alternativeName>
        <fullName evidence="8">N(1)-alpha-phosphoribosyltransferase</fullName>
    </alternativeName>
</protein>
<gene>
    <name evidence="10" type="ORF">Ga0123462_0142</name>
</gene>
<evidence type="ECO:0000256" key="6">
    <source>
        <dbReference type="ARBA" id="ARBA00022676"/>
    </source>
</evidence>
<dbReference type="CDD" id="cd02439">
    <property type="entry name" value="DMB-PRT_CobT"/>
    <property type="match status" value="1"/>
</dbReference>
<dbReference type="Pfam" id="PF02277">
    <property type="entry name" value="DBI_PRT"/>
    <property type="match status" value="1"/>
</dbReference>
<dbReference type="UniPathway" id="UPA00061">
    <property type="reaction ID" value="UER00516"/>
</dbReference>
<evidence type="ECO:0000256" key="8">
    <source>
        <dbReference type="ARBA" id="ARBA00030686"/>
    </source>
</evidence>
<dbReference type="GO" id="GO:0008939">
    <property type="term" value="F:nicotinate-nucleotide-dimethylbenzimidazole phosphoribosyltransferase activity"/>
    <property type="evidence" value="ECO:0007669"/>
    <property type="project" value="UniProtKB-EC"/>
</dbReference>
<dbReference type="SUPFAM" id="SSF52733">
    <property type="entry name" value="Nicotinate mononucleotide:5,6-dimethylbenzimidazole phosphoribosyltransferase (CobT)"/>
    <property type="match status" value="1"/>
</dbReference>
<proteinExistence type="inferred from homology"/>
<evidence type="ECO:0000256" key="4">
    <source>
        <dbReference type="ARBA" id="ARBA00015486"/>
    </source>
</evidence>
<keyword evidence="6 10" id="KW-0328">Glycosyltransferase</keyword>
<dbReference type="EC" id="2.4.2.21" evidence="3"/>
<dbReference type="Proteomes" id="UP000231637">
    <property type="component" value="Chromosome"/>
</dbReference>
<keyword evidence="5" id="KW-0169">Cobalamin biosynthesis</keyword>
<sequence>MMEIPVINPESEHYSSLLQPAGCISRLEDVANWFAKRQGKELPDQLKPAIVLFAADHGVAASLSHQDSRSGTAGRVAHATSSDSVIRKLAKEAGASLSIVNLGVRDEITGVDSETVRESGSGDIRVEPAMSQEEYWEAVGIGEELAARAISDGANLLATSSLASGDHVSVAALLCELAGVAPEEALESGSHESYPDELMALEASLERARGTPSHDILRELGGLELAAMAGFFRAAARKGVPVLLDGKASAVAALAATAWDVRIAGWLLASFVSDESAHRIVLEELGLEAMMHLKRSLSGGKGAALLMPLLQASLTLQRGLATIED</sequence>
<evidence type="ECO:0000256" key="1">
    <source>
        <dbReference type="ARBA" id="ARBA00005049"/>
    </source>
</evidence>
<dbReference type="RefSeq" id="WP_232726480.1">
    <property type="nucleotide sequence ID" value="NZ_CP018800.1"/>
</dbReference>
<comment type="catalytic activity">
    <reaction evidence="9">
        <text>5,6-dimethylbenzimidazole + nicotinate beta-D-ribonucleotide = alpha-ribazole 5'-phosphate + nicotinate + H(+)</text>
        <dbReference type="Rhea" id="RHEA:11196"/>
        <dbReference type="ChEBI" id="CHEBI:15378"/>
        <dbReference type="ChEBI" id="CHEBI:15890"/>
        <dbReference type="ChEBI" id="CHEBI:32544"/>
        <dbReference type="ChEBI" id="CHEBI:57502"/>
        <dbReference type="ChEBI" id="CHEBI:57918"/>
        <dbReference type="EC" id="2.4.2.21"/>
    </reaction>
</comment>
<reference evidence="10 11" key="1">
    <citation type="submission" date="2016-12" db="EMBL/GenBank/DDBJ databases">
        <title>Isolation and genomic insights into novel planktonic Zetaproteobacteria from stratified waters of the Chesapeake Bay.</title>
        <authorList>
            <person name="McAllister S.M."/>
            <person name="Kato S."/>
            <person name="Chan C.S."/>
            <person name="Chiu B.K."/>
            <person name="Field E.K."/>
        </authorList>
    </citation>
    <scope>NUCLEOTIDE SEQUENCE [LARGE SCALE GENOMIC DNA]</scope>
    <source>
        <strain evidence="10 11">CP-8</strain>
    </source>
</reference>
<evidence type="ECO:0000256" key="3">
    <source>
        <dbReference type="ARBA" id="ARBA00011991"/>
    </source>
</evidence>
<dbReference type="Gene3D" id="3.40.50.10210">
    <property type="match status" value="1"/>
</dbReference>
<evidence type="ECO:0000313" key="10">
    <source>
        <dbReference type="EMBL" id="ATX81020.1"/>
    </source>
</evidence>
<comment type="pathway">
    <text evidence="1">Nucleoside biosynthesis; alpha-ribazole biosynthesis; alpha-ribazole from 5,6-dimethylbenzimidazole: step 1/2.</text>
</comment>
<dbReference type="InterPro" id="IPR036087">
    <property type="entry name" value="Nict_dMeBzImd_PRibTrfase_sf"/>
</dbReference>
<evidence type="ECO:0000313" key="11">
    <source>
        <dbReference type="Proteomes" id="UP000231637"/>
    </source>
</evidence>
<keyword evidence="7 10" id="KW-0808">Transferase</keyword>
<dbReference type="KEGG" id="mfn:Ga0123462_0142"/>
<dbReference type="InterPro" id="IPR003200">
    <property type="entry name" value="Nict_dMeBzImd_PRibTrfase"/>
</dbReference>
<dbReference type="EMBL" id="CP018800">
    <property type="protein sequence ID" value="ATX81020.1"/>
    <property type="molecule type" value="Genomic_DNA"/>
</dbReference>
<evidence type="ECO:0000256" key="9">
    <source>
        <dbReference type="ARBA" id="ARBA00047340"/>
    </source>
</evidence>